<name>A0ACB8ECY4_9SAUR</name>
<sequence>MAEECAVEKGCENQLFRFCDILRMGQAWPFQCLGVRVAGGPGGELHTQPQKPSARKSRRGSRTALCSNVQLGNVRPSTSGDEADGGPRARRASRLCFSALSLSQSGGWVGGKTEEERESPRTRDARVFG</sequence>
<protein>
    <submittedName>
        <fullName evidence="1">Uncharacterized protein</fullName>
    </submittedName>
</protein>
<organism evidence="1 2">
    <name type="scientific">Sphaerodactylus townsendi</name>
    <dbReference type="NCBI Taxonomy" id="933632"/>
    <lineage>
        <taxon>Eukaryota</taxon>
        <taxon>Metazoa</taxon>
        <taxon>Chordata</taxon>
        <taxon>Craniata</taxon>
        <taxon>Vertebrata</taxon>
        <taxon>Euteleostomi</taxon>
        <taxon>Lepidosauria</taxon>
        <taxon>Squamata</taxon>
        <taxon>Bifurcata</taxon>
        <taxon>Gekkota</taxon>
        <taxon>Sphaerodactylidae</taxon>
        <taxon>Sphaerodactylus</taxon>
    </lineage>
</organism>
<comment type="caution">
    <text evidence="1">The sequence shown here is derived from an EMBL/GenBank/DDBJ whole genome shotgun (WGS) entry which is preliminary data.</text>
</comment>
<reference evidence="1" key="1">
    <citation type="submission" date="2021-08" db="EMBL/GenBank/DDBJ databases">
        <title>The first chromosome-level gecko genome reveals the dynamic sex chromosomes of Neotropical dwarf geckos (Sphaerodactylidae: Sphaerodactylus).</title>
        <authorList>
            <person name="Pinto B.J."/>
            <person name="Keating S.E."/>
            <person name="Gamble T."/>
        </authorList>
    </citation>
    <scope>NUCLEOTIDE SEQUENCE</scope>
    <source>
        <strain evidence="1">TG3544</strain>
    </source>
</reference>
<dbReference type="Proteomes" id="UP000827872">
    <property type="component" value="Linkage Group LG16"/>
</dbReference>
<gene>
    <name evidence="1" type="ORF">K3G42_004889</name>
</gene>
<evidence type="ECO:0000313" key="2">
    <source>
        <dbReference type="Proteomes" id="UP000827872"/>
    </source>
</evidence>
<proteinExistence type="predicted"/>
<dbReference type="EMBL" id="CM037629">
    <property type="protein sequence ID" value="KAH7990258.1"/>
    <property type="molecule type" value="Genomic_DNA"/>
</dbReference>
<keyword evidence="2" id="KW-1185">Reference proteome</keyword>
<evidence type="ECO:0000313" key="1">
    <source>
        <dbReference type="EMBL" id="KAH7990258.1"/>
    </source>
</evidence>
<accession>A0ACB8ECY4</accession>